<evidence type="ECO:0000313" key="3">
    <source>
        <dbReference type="EMBL" id="KAE9399225.1"/>
    </source>
</evidence>
<dbReference type="OrthoDB" id="2362516at2759"/>
<feature type="chain" id="PRO_5025501297" description="Carbohydrate-binding module family 19 domain-containing protein" evidence="2">
    <location>
        <begin position="22"/>
        <end position="466"/>
    </location>
</feature>
<evidence type="ECO:0008006" key="5">
    <source>
        <dbReference type="Google" id="ProtNLM"/>
    </source>
</evidence>
<proteinExistence type="predicted"/>
<accession>A0A6A4HR49</accession>
<feature type="region of interest" description="Disordered" evidence="1">
    <location>
        <begin position="176"/>
        <end position="196"/>
    </location>
</feature>
<evidence type="ECO:0000313" key="4">
    <source>
        <dbReference type="Proteomes" id="UP000799118"/>
    </source>
</evidence>
<evidence type="ECO:0000256" key="1">
    <source>
        <dbReference type="SAM" id="MobiDB-lite"/>
    </source>
</evidence>
<dbReference type="EMBL" id="ML769472">
    <property type="protein sequence ID" value="KAE9399225.1"/>
    <property type="molecule type" value="Genomic_DNA"/>
</dbReference>
<keyword evidence="2" id="KW-0732">Signal</keyword>
<dbReference type="Proteomes" id="UP000799118">
    <property type="component" value="Unassembled WGS sequence"/>
</dbReference>
<gene>
    <name evidence="3" type="ORF">BT96DRAFT_994188</name>
</gene>
<keyword evidence="4" id="KW-1185">Reference proteome</keyword>
<sequence>MVQFTDALFVALLAIASSVQAAPVALNKRIQQTTIDAVTPWENACDAAGGGLQCNPIAVTAASTLLAAAGNCDQQNSADAMVTLAKTLNNNAQMITLAQIFAQQPRNSPTSQAVQYCETAPQNAELNGFFQCQFEGSDQTTFVGGVAVGVLTTPLNPAGSCPANPTGPIANGVQLNTLVTSPGTPSGSSGAAAAAAPPPAASSSVAAAPAASSAAAADNSAATGAAATSSSSTSASGFALANGQAAQALNAQFATLTTSSSCTAGQDACVNGGFAQCVNGAFVVTQCAGGEVCAALPLVNSPGTSVTCTTTADADSRIAATGATGGLTGDGSTTAASAPAAPAVASSPAAAAPAATAAANNSAAASTSTSTSSFALSNGQAAQALNAQFATLTTSSSCTAGQDACVNGGFAQCVNGAFVVTQCAGGEVCAALPLVNSPGTSVTCTTTADADSRIAATGATGGLTGA</sequence>
<evidence type="ECO:0000256" key="2">
    <source>
        <dbReference type="SAM" id="SignalP"/>
    </source>
</evidence>
<organism evidence="3 4">
    <name type="scientific">Gymnopus androsaceus JB14</name>
    <dbReference type="NCBI Taxonomy" id="1447944"/>
    <lineage>
        <taxon>Eukaryota</taxon>
        <taxon>Fungi</taxon>
        <taxon>Dikarya</taxon>
        <taxon>Basidiomycota</taxon>
        <taxon>Agaricomycotina</taxon>
        <taxon>Agaricomycetes</taxon>
        <taxon>Agaricomycetidae</taxon>
        <taxon>Agaricales</taxon>
        <taxon>Marasmiineae</taxon>
        <taxon>Omphalotaceae</taxon>
        <taxon>Gymnopus</taxon>
    </lineage>
</organism>
<dbReference type="AlphaFoldDB" id="A0A6A4HR49"/>
<feature type="signal peptide" evidence="2">
    <location>
        <begin position="1"/>
        <end position="21"/>
    </location>
</feature>
<name>A0A6A4HR49_9AGAR</name>
<protein>
    <recommendedName>
        <fullName evidence="5">Carbohydrate-binding module family 19 domain-containing protein</fullName>
    </recommendedName>
</protein>
<reference evidence="3" key="1">
    <citation type="journal article" date="2019" name="Environ. Microbiol.">
        <title>Fungal ecological strategies reflected in gene transcription - a case study of two litter decomposers.</title>
        <authorList>
            <person name="Barbi F."/>
            <person name="Kohler A."/>
            <person name="Barry K."/>
            <person name="Baskaran P."/>
            <person name="Daum C."/>
            <person name="Fauchery L."/>
            <person name="Ihrmark K."/>
            <person name="Kuo A."/>
            <person name="LaButti K."/>
            <person name="Lipzen A."/>
            <person name="Morin E."/>
            <person name="Grigoriev I.V."/>
            <person name="Henrissat B."/>
            <person name="Lindahl B."/>
            <person name="Martin F."/>
        </authorList>
    </citation>
    <scope>NUCLEOTIDE SEQUENCE</scope>
    <source>
        <strain evidence="3">JB14</strain>
    </source>
</reference>
<feature type="compositionally biased region" description="Low complexity" evidence="1">
    <location>
        <begin position="180"/>
        <end position="196"/>
    </location>
</feature>